<keyword evidence="2" id="KW-1185">Reference proteome</keyword>
<dbReference type="SUPFAM" id="SSF69279">
    <property type="entry name" value="Phage tail proteins"/>
    <property type="match status" value="1"/>
</dbReference>
<protein>
    <recommendedName>
        <fullName evidence="3">Phage protein D</fullName>
    </recommendedName>
</protein>
<accession>A0ABS5JY17</accession>
<proteinExistence type="predicted"/>
<comment type="caution">
    <text evidence="1">The sequence shown here is derived from an EMBL/GenBank/DDBJ whole genome shotgun (WGS) entry which is preliminary data.</text>
</comment>
<dbReference type="Proteomes" id="UP000708576">
    <property type="component" value="Unassembled WGS sequence"/>
</dbReference>
<dbReference type="EMBL" id="JAGUCO010000008">
    <property type="protein sequence ID" value="MBS2099191.1"/>
    <property type="molecule type" value="Genomic_DNA"/>
</dbReference>
<evidence type="ECO:0000313" key="1">
    <source>
        <dbReference type="EMBL" id="MBS2099191.1"/>
    </source>
</evidence>
<name>A0ABS5JY17_9BACT</name>
<reference evidence="1 2" key="1">
    <citation type="journal article" date="2015" name="Int. J. Syst. Evol. Microbiol.">
        <title>Carboxylicivirga linearis sp. nov., isolated from a sea cucumber culture pond.</title>
        <authorList>
            <person name="Wang F.Q."/>
            <person name="Zhou Y.X."/>
            <person name="Lin X.Z."/>
            <person name="Chen G.J."/>
            <person name="Du Z.J."/>
        </authorList>
    </citation>
    <scope>NUCLEOTIDE SEQUENCE [LARGE SCALE GENOMIC DNA]</scope>
    <source>
        <strain evidence="1 2">FB218</strain>
    </source>
</reference>
<evidence type="ECO:0008006" key="3">
    <source>
        <dbReference type="Google" id="ProtNLM"/>
    </source>
</evidence>
<organism evidence="1 2">
    <name type="scientific">Carboxylicivirga linearis</name>
    <dbReference type="NCBI Taxonomy" id="1628157"/>
    <lineage>
        <taxon>Bacteria</taxon>
        <taxon>Pseudomonadati</taxon>
        <taxon>Bacteroidota</taxon>
        <taxon>Bacteroidia</taxon>
        <taxon>Marinilabiliales</taxon>
        <taxon>Marinilabiliaceae</taxon>
        <taxon>Carboxylicivirga</taxon>
    </lineage>
</organism>
<dbReference type="RefSeq" id="WP_212216434.1">
    <property type="nucleotide sequence ID" value="NZ_JAGUCO010000008.1"/>
</dbReference>
<gene>
    <name evidence="1" type="ORF">KEM10_12940</name>
</gene>
<evidence type="ECO:0000313" key="2">
    <source>
        <dbReference type="Proteomes" id="UP000708576"/>
    </source>
</evidence>
<sequence length="319" mass="36135">MSTYAQYGEIVFPANEGRQGFRIRRFSECTIESSWQSLTDTAEIITPRKVKDFNRMKVSEWFREGDPVEIWLGYDGNLELEFSGYVSKVPAGIPLVISCEDEMYKLKRQTVSVSKQNCTLKELLTAIAPGYIVVCDDSQLLGNVRFSNMASSQILDELKKQGIHSWFEGKELHAFSKSKNELDPVDIQLERTASESLKQKAIEDTMVIISLIRKKGKKLKVEYGDKGAGKRLTKELSGIEISEDEMRREAKKIYDEAKQPGLDGDVTLFGVPRVQHGMKMNLNSVLYPEKDGIYYIDAVTKTYLPGEYRQACKLGDKAV</sequence>